<evidence type="ECO:0000313" key="3">
    <source>
        <dbReference type="Proteomes" id="UP000280405"/>
    </source>
</evidence>
<sequence length="381" mass="41810">MKPLEGLLIVAIEQALAAPLCTSRLADAGARVIKVERKEGDFARGYDEAAKGASSYFTWTNQGKESVVLNFREDEDAAILESLISQADVFIQNLAPGAMSRAGFGSDRLRKDYPKLITVDISGYGESESVKHLKAYDFLIQAESGLTGISGGENEMGRIGVSICDIGAGMTAHAAVLEALIKRSRTGQGSALAISLFDVAADWMSVPLMHQEYGNGAPKRVGLKHPSMAPYGAFPSSDHALTLISVQNEREWVRFCEIVLGDRNIAIDHRFSSNNLRVQNREVLEQLITSITQGLTQEVLKQRLAAADIAFGAVNSVEDLAKHPALVRRRVRNETGDEVSIPRLPIRWLEEEKNRVNEQQAPQLGEHTQKIKKEFNCELEA</sequence>
<evidence type="ECO:0000313" key="2">
    <source>
        <dbReference type="EMBL" id="RKG39031.1"/>
    </source>
</evidence>
<dbReference type="InterPro" id="IPR003673">
    <property type="entry name" value="CoA-Trfase_fam_III"/>
</dbReference>
<name>A0A3A8FCZ6_9GAMM</name>
<dbReference type="OrthoDB" id="9058532at2"/>
<comment type="caution">
    <text evidence="2">The sequence shown here is derived from an EMBL/GenBank/DDBJ whole genome shotgun (WGS) entry which is preliminary data.</text>
</comment>
<accession>A0A3A8FCZ6</accession>
<dbReference type="InterPro" id="IPR050483">
    <property type="entry name" value="CoA-transferase_III_domain"/>
</dbReference>
<dbReference type="Pfam" id="PF02515">
    <property type="entry name" value="CoA_transf_3"/>
    <property type="match status" value="1"/>
</dbReference>
<dbReference type="PANTHER" id="PTHR48207">
    <property type="entry name" value="SUCCINATE--HYDROXYMETHYLGLUTARATE COA-TRANSFERASE"/>
    <property type="match status" value="1"/>
</dbReference>
<keyword evidence="3" id="KW-1185">Reference proteome</keyword>
<keyword evidence="1 2" id="KW-0808">Transferase</keyword>
<proteinExistence type="predicted"/>
<dbReference type="GO" id="GO:0008410">
    <property type="term" value="F:CoA-transferase activity"/>
    <property type="evidence" value="ECO:0007669"/>
    <property type="project" value="TreeGrafter"/>
</dbReference>
<dbReference type="Gene3D" id="3.40.50.10540">
    <property type="entry name" value="Crotonobetainyl-coa:carnitine coa-transferase, domain 1"/>
    <property type="match status" value="1"/>
</dbReference>
<organism evidence="2 3">
    <name type="scientific">Acinetobacter rongchengensis</name>
    <dbReference type="NCBI Taxonomy" id="2419601"/>
    <lineage>
        <taxon>Bacteria</taxon>
        <taxon>Pseudomonadati</taxon>
        <taxon>Pseudomonadota</taxon>
        <taxon>Gammaproteobacteria</taxon>
        <taxon>Moraxellales</taxon>
        <taxon>Moraxellaceae</taxon>
        <taxon>Acinetobacter</taxon>
    </lineage>
</organism>
<evidence type="ECO:0000256" key="1">
    <source>
        <dbReference type="ARBA" id="ARBA00022679"/>
    </source>
</evidence>
<dbReference type="SUPFAM" id="SSF89796">
    <property type="entry name" value="CoA-transferase family III (CaiB/BaiF)"/>
    <property type="match status" value="1"/>
</dbReference>
<dbReference type="Gene3D" id="3.30.1540.10">
    <property type="entry name" value="formyl-coa transferase, domain 3"/>
    <property type="match status" value="1"/>
</dbReference>
<dbReference type="RefSeq" id="WP_120383343.1">
    <property type="nucleotide sequence ID" value="NZ_RAXT01000007.1"/>
</dbReference>
<gene>
    <name evidence="2" type="ORF">D7V20_05610</name>
</gene>
<dbReference type="InterPro" id="IPR023606">
    <property type="entry name" value="CoA-Trfase_III_dom_1_sf"/>
</dbReference>
<dbReference type="Proteomes" id="UP000280405">
    <property type="component" value="Unassembled WGS sequence"/>
</dbReference>
<dbReference type="PANTHER" id="PTHR48207:SF3">
    <property type="entry name" value="SUCCINATE--HYDROXYMETHYLGLUTARATE COA-TRANSFERASE"/>
    <property type="match status" value="1"/>
</dbReference>
<dbReference type="EMBL" id="RAXT01000007">
    <property type="protein sequence ID" value="RKG39031.1"/>
    <property type="molecule type" value="Genomic_DNA"/>
</dbReference>
<dbReference type="InterPro" id="IPR044855">
    <property type="entry name" value="CoA-Trfase_III_dom3_sf"/>
</dbReference>
<dbReference type="AlphaFoldDB" id="A0A3A8FCZ6"/>
<reference evidence="2 3" key="1">
    <citation type="submission" date="2018-09" db="EMBL/GenBank/DDBJ databases">
        <title>The draft genome of Acinetobacter spp. strains.</title>
        <authorList>
            <person name="Qin J."/>
            <person name="Feng Y."/>
            <person name="Zong Z."/>
        </authorList>
    </citation>
    <scope>NUCLEOTIDE SEQUENCE [LARGE SCALE GENOMIC DNA]</scope>
    <source>
        <strain evidence="2 3">WCHAc060115</strain>
    </source>
</reference>
<protein>
    <submittedName>
        <fullName evidence="2">CoA transferase</fullName>
    </submittedName>
</protein>